<dbReference type="AlphaFoldDB" id="A0A439D8N5"/>
<dbReference type="GO" id="GO:0071949">
    <property type="term" value="F:FAD binding"/>
    <property type="evidence" value="ECO:0007669"/>
    <property type="project" value="InterPro"/>
</dbReference>
<organism evidence="3 4">
    <name type="scientific">Xylaria grammica</name>
    <dbReference type="NCBI Taxonomy" id="363999"/>
    <lineage>
        <taxon>Eukaryota</taxon>
        <taxon>Fungi</taxon>
        <taxon>Dikarya</taxon>
        <taxon>Ascomycota</taxon>
        <taxon>Pezizomycotina</taxon>
        <taxon>Sordariomycetes</taxon>
        <taxon>Xylariomycetidae</taxon>
        <taxon>Xylariales</taxon>
        <taxon>Xylariaceae</taxon>
        <taxon>Xylaria</taxon>
    </lineage>
</organism>
<gene>
    <name evidence="3" type="ORF">EKO27_g4371</name>
</gene>
<sequence>MAPEITPELLEDLSNDLGPDVEILADKNSARFKEFSKRWTDIDRETPGAIVLPDSPSLIQKTVRWAHRSSVPFVAKSGGHSQWSTIGEHGIVIDLSKYAAVSVDADAKTATLEGSILSKDVAVALAAKGFFTALGNGNTVGAIPYFLGGGASITTSITGYGSDQILAARMIDATGNIIDVTEEDEPDLLYALRGAGQFFGLVFELTIRATPLAKLGNDQGLIWAGAFIFSLDRAADVARAMNIVVNDSSQATAGLMMVQAPPPARDHALVIAARYTGNPDDAKTAYKALYDLGPLVAKGGPVPIQNPSDGREVLQSKGDFKKFGVVGLRRFDVDGFLGTIDVWKTLIAECPDAINTSFNFQWDSRPAKEPSFESAMSLHDIRFWQNNLIWHTEVQNRERVDELNDQSIALMRGTDTSEFADFQNGTRTGPISWRFRGPGKLDKLKALKRSCIFDVLQKSQLVLSAVTPYEQPAKTEVGELRCRVSDMKVQGYGWHAVSVIPLNAQPSECLSKLWQVYDYTMGSRLRTTLNVVVSAGAFQSPQLLMVSWVGPAKTLRKFGTPVVSDLPGVGQNLQDLFLFGATYEVNVLTHSAVSDPTYRSLAQEEYNINRTGILTNPGGELIAWDKLTCQSKRSCGTLTSDTRKILNAAPSDWPTYEYLMLDAYSGDNMDYQRGSPKNTKMHASPAGSVMIPQSRGTVTISSTDTADAPIISPGWLTHLGDQELAIHGFRRLRQMMDTNIMKKDAIRRTGIQLFHASSTCKMGKASDPYAVVDPQARVFGTKNLRVVDVSVLPFLPPGHPQATIYALAEKIADSLIAKT</sequence>
<evidence type="ECO:0000313" key="3">
    <source>
        <dbReference type="EMBL" id="RWA10746.1"/>
    </source>
</evidence>
<evidence type="ECO:0000256" key="1">
    <source>
        <dbReference type="ARBA" id="ARBA00010790"/>
    </source>
</evidence>
<dbReference type="Proteomes" id="UP000286045">
    <property type="component" value="Unassembled WGS sequence"/>
</dbReference>
<feature type="domain" description="FAD-binding PCMH-type" evidence="2">
    <location>
        <begin position="43"/>
        <end position="212"/>
    </location>
</feature>
<dbReference type="SUPFAM" id="SSF54373">
    <property type="entry name" value="FAD-linked reductases, C-terminal domain"/>
    <property type="match status" value="1"/>
</dbReference>
<protein>
    <recommendedName>
        <fullName evidence="2">FAD-binding PCMH-type domain-containing protein</fullName>
    </recommendedName>
</protein>
<dbReference type="InterPro" id="IPR000172">
    <property type="entry name" value="GMC_OxRdtase_N"/>
</dbReference>
<dbReference type="InterPro" id="IPR036188">
    <property type="entry name" value="FAD/NAD-bd_sf"/>
</dbReference>
<dbReference type="Gene3D" id="3.30.560.10">
    <property type="entry name" value="Glucose Oxidase, domain 3"/>
    <property type="match status" value="1"/>
</dbReference>
<dbReference type="PANTHER" id="PTHR11552">
    <property type="entry name" value="GLUCOSE-METHANOL-CHOLINE GMC OXIDOREDUCTASE"/>
    <property type="match status" value="1"/>
</dbReference>
<dbReference type="InterPro" id="IPR007867">
    <property type="entry name" value="GMC_OxRtase_C"/>
</dbReference>
<dbReference type="EMBL" id="RYZI01000103">
    <property type="protein sequence ID" value="RWA10746.1"/>
    <property type="molecule type" value="Genomic_DNA"/>
</dbReference>
<dbReference type="InterPro" id="IPR012132">
    <property type="entry name" value="GMC_OxRdtase"/>
</dbReference>
<proteinExistence type="inferred from homology"/>
<dbReference type="InterPro" id="IPR016166">
    <property type="entry name" value="FAD-bd_PCMH"/>
</dbReference>
<dbReference type="Gene3D" id="3.50.50.60">
    <property type="entry name" value="FAD/NAD(P)-binding domain"/>
    <property type="match status" value="1"/>
</dbReference>
<dbReference type="STRING" id="363999.A0A439D8N5"/>
<dbReference type="Gene3D" id="3.30.465.10">
    <property type="match status" value="1"/>
</dbReference>
<dbReference type="SUPFAM" id="SSF56176">
    <property type="entry name" value="FAD-binding/transporter-associated domain-like"/>
    <property type="match status" value="1"/>
</dbReference>
<dbReference type="PROSITE" id="PS51387">
    <property type="entry name" value="FAD_PCMH"/>
    <property type="match status" value="1"/>
</dbReference>
<dbReference type="PANTHER" id="PTHR11552:SF228">
    <property type="entry name" value="GLUCOSE-METHANOL-CHOLINE OXIDOREDUCTASE N-TERMINAL DOMAIN-CONTAINING PROTEIN"/>
    <property type="match status" value="1"/>
</dbReference>
<name>A0A439D8N5_9PEZI</name>
<dbReference type="Pfam" id="PF01565">
    <property type="entry name" value="FAD_binding_4"/>
    <property type="match status" value="1"/>
</dbReference>
<dbReference type="InterPro" id="IPR016169">
    <property type="entry name" value="FAD-bd_PCMH_sub2"/>
</dbReference>
<comment type="similarity">
    <text evidence="1">Belongs to the GMC oxidoreductase family.</text>
</comment>
<dbReference type="GO" id="GO:0016614">
    <property type="term" value="F:oxidoreductase activity, acting on CH-OH group of donors"/>
    <property type="evidence" value="ECO:0007669"/>
    <property type="project" value="InterPro"/>
</dbReference>
<comment type="caution">
    <text evidence="3">The sequence shown here is derived from an EMBL/GenBank/DDBJ whole genome shotgun (WGS) entry which is preliminary data.</text>
</comment>
<dbReference type="InterPro" id="IPR036318">
    <property type="entry name" value="FAD-bd_PCMH-like_sf"/>
</dbReference>
<evidence type="ECO:0000313" key="4">
    <source>
        <dbReference type="Proteomes" id="UP000286045"/>
    </source>
</evidence>
<reference evidence="3 4" key="1">
    <citation type="submission" date="2018-12" db="EMBL/GenBank/DDBJ databases">
        <title>Draft genome sequence of Xylaria grammica IHI A82.</title>
        <authorList>
            <person name="Buettner E."/>
            <person name="Kellner H."/>
        </authorList>
    </citation>
    <scope>NUCLEOTIDE SEQUENCE [LARGE SCALE GENOMIC DNA]</scope>
    <source>
        <strain evidence="3 4">IHI A82</strain>
    </source>
</reference>
<dbReference type="Pfam" id="PF05199">
    <property type="entry name" value="GMC_oxred_C"/>
    <property type="match status" value="1"/>
</dbReference>
<keyword evidence="4" id="KW-1185">Reference proteome</keyword>
<dbReference type="SUPFAM" id="SSF51905">
    <property type="entry name" value="FAD/NAD(P)-binding domain"/>
    <property type="match status" value="1"/>
</dbReference>
<evidence type="ECO:0000259" key="2">
    <source>
        <dbReference type="PROSITE" id="PS51387"/>
    </source>
</evidence>
<accession>A0A439D8N5</accession>
<dbReference type="InterPro" id="IPR006094">
    <property type="entry name" value="Oxid_FAD_bind_N"/>
</dbReference>
<dbReference type="Pfam" id="PF00732">
    <property type="entry name" value="GMC_oxred_N"/>
    <property type="match status" value="1"/>
</dbReference>
<dbReference type="Gene3D" id="3.40.462.20">
    <property type="match status" value="1"/>
</dbReference>
<dbReference type="GO" id="GO:0044550">
    <property type="term" value="P:secondary metabolite biosynthetic process"/>
    <property type="evidence" value="ECO:0007669"/>
    <property type="project" value="TreeGrafter"/>
</dbReference>